<evidence type="ECO:0000256" key="12">
    <source>
        <dbReference type="ARBA" id="ARBA00042148"/>
    </source>
</evidence>
<organism evidence="18 19">
    <name type="scientific">Isobaculum melis</name>
    <dbReference type="NCBI Taxonomy" id="142588"/>
    <lineage>
        <taxon>Bacteria</taxon>
        <taxon>Bacillati</taxon>
        <taxon>Bacillota</taxon>
        <taxon>Bacilli</taxon>
        <taxon>Lactobacillales</taxon>
        <taxon>Carnobacteriaceae</taxon>
        <taxon>Isobaculum</taxon>
    </lineage>
</organism>
<dbReference type="EC" id="2.4.1.212" evidence="4"/>
<dbReference type="GO" id="GO:0005886">
    <property type="term" value="C:plasma membrane"/>
    <property type="evidence" value="ECO:0007669"/>
    <property type="project" value="UniProtKB-SubCell"/>
</dbReference>
<name>A0A1H9TCY3_9LACT</name>
<keyword evidence="7" id="KW-0808">Transferase</keyword>
<proteinExistence type="inferred from homology"/>
<evidence type="ECO:0000256" key="1">
    <source>
        <dbReference type="ARBA" id="ARBA00004236"/>
    </source>
</evidence>
<evidence type="ECO:0000256" key="3">
    <source>
        <dbReference type="ARBA" id="ARBA00006782"/>
    </source>
</evidence>
<evidence type="ECO:0000256" key="5">
    <source>
        <dbReference type="ARBA" id="ARBA00022475"/>
    </source>
</evidence>
<evidence type="ECO:0000256" key="2">
    <source>
        <dbReference type="ARBA" id="ARBA00004698"/>
    </source>
</evidence>
<evidence type="ECO:0000313" key="19">
    <source>
        <dbReference type="Proteomes" id="UP000198948"/>
    </source>
</evidence>
<dbReference type="GO" id="GO:0050501">
    <property type="term" value="F:hyaluronan synthase activity"/>
    <property type="evidence" value="ECO:0007669"/>
    <property type="project" value="UniProtKB-EC"/>
</dbReference>
<keyword evidence="9 16" id="KW-0472">Membrane</keyword>
<feature type="transmembrane region" description="Helical" evidence="16">
    <location>
        <begin position="46"/>
        <end position="67"/>
    </location>
</feature>
<feature type="transmembrane region" description="Helical" evidence="16">
    <location>
        <begin position="73"/>
        <end position="97"/>
    </location>
</feature>
<reference evidence="18 19" key="1">
    <citation type="submission" date="2016-10" db="EMBL/GenBank/DDBJ databases">
        <authorList>
            <person name="de Groot N.N."/>
        </authorList>
    </citation>
    <scope>NUCLEOTIDE SEQUENCE [LARGE SCALE GENOMIC DNA]</scope>
    <source>
        <strain evidence="18 19">DSM 13760</strain>
    </source>
</reference>
<dbReference type="OrthoDB" id="9766971at2"/>
<dbReference type="InterPro" id="IPR029044">
    <property type="entry name" value="Nucleotide-diphossugar_trans"/>
</dbReference>
<evidence type="ECO:0000256" key="4">
    <source>
        <dbReference type="ARBA" id="ARBA00012207"/>
    </source>
</evidence>
<comment type="function">
    <text evidence="10">Glycosaminoglycan synthesis. The hyaluronic acid capsule is involved in the pathogenicity of group A Streptococci; it may be the major virulence determinant.</text>
</comment>
<dbReference type="PANTHER" id="PTHR22913">
    <property type="entry name" value="HYALURONAN SYNTHASE"/>
    <property type="match status" value="1"/>
</dbReference>
<comment type="subcellular location">
    <subcellularLocation>
        <location evidence="1">Cell membrane</location>
    </subcellularLocation>
</comment>
<comment type="catalytic activity">
    <reaction evidence="15">
        <text>N-acetyl-beta-D-glucosaminyl-(1-&gt;4)-[hyaluronan](n) + UDP-alpha-D-glucuronate = [hyaluronan](n+1) + UDP + H(+)</text>
        <dbReference type="Rhea" id="RHEA:12528"/>
        <dbReference type="Rhea" id="RHEA-COMP:12585"/>
        <dbReference type="Rhea" id="RHEA-COMP:12587"/>
        <dbReference type="ChEBI" id="CHEBI:15378"/>
        <dbReference type="ChEBI" id="CHEBI:58052"/>
        <dbReference type="ChEBI" id="CHEBI:58223"/>
        <dbReference type="ChEBI" id="CHEBI:132153"/>
        <dbReference type="ChEBI" id="CHEBI:132154"/>
        <dbReference type="EC" id="2.4.1.212"/>
    </reaction>
</comment>
<evidence type="ECO:0000256" key="15">
    <source>
        <dbReference type="ARBA" id="ARBA00048168"/>
    </source>
</evidence>
<keyword evidence="16" id="KW-0812">Transmembrane</keyword>
<evidence type="ECO:0000256" key="8">
    <source>
        <dbReference type="ARBA" id="ARBA00022903"/>
    </source>
</evidence>
<feature type="transmembrane region" description="Helical" evidence="16">
    <location>
        <begin position="6"/>
        <end position="25"/>
    </location>
</feature>
<comment type="pathway">
    <text evidence="2">Glycan biosynthesis; hyaluronan biosynthesis.</text>
</comment>
<dbReference type="InterPro" id="IPR001173">
    <property type="entry name" value="Glyco_trans_2-like"/>
</dbReference>
<dbReference type="GO" id="GO:0085029">
    <property type="term" value="P:extracellular matrix assembly"/>
    <property type="evidence" value="ECO:0007669"/>
    <property type="project" value="TreeGrafter"/>
</dbReference>
<evidence type="ECO:0000256" key="6">
    <source>
        <dbReference type="ARBA" id="ARBA00022676"/>
    </source>
</evidence>
<evidence type="ECO:0000256" key="10">
    <source>
        <dbReference type="ARBA" id="ARBA00037408"/>
    </source>
</evidence>
<keyword evidence="6" id="KW-0328">Glycosyltransferase</keyword>
<dbReference type="AlphaFoldDB" id="A0A1H9TCY3"/>
<keyword evidence="8" id="KW-0972">Capsule biogenesis/degradation</keyword>
<accession>A0A1H9TCY3</accession>
<evidence type="ECO:0000256" key="7">
    <source>
        <dbReference type="ARBA" id="ARBA00022679"/>
    </source>
</evidence>
<comment type="similarity">
    <text evidence="3">Belongs to the NodC/HAS family.</text>
</comment>
<sequence length="495" mass="57579">MYWLITVLYIISMILIALVISLSGGKKEKRKQQMKNESKVTYKRTIWHKITLIGCLFSFFLVASYHFMSLKTVLEWTIPAIIISFSWNLFLTISSYFNPVYVKPEQKDLAQFRTAIVIPVFNEDKTIFKQVLASLSTQTCLPDYIYIVEDGSLPENKCEDLFNEWKKDYAGQASYVYKANAGKREAQAVAFRELEGKVDIFITIDSDTILNEDAVAEGLYPFFDEQIMSVGGALMDYNNKDNFLTRSVGVSFVSAFSNGRSAYSRWKAVGVNHGCLAFYRSEVVYNYLEHYLSQIVFNQRAKFGDDRMLTQYASLMGSTVYQETSIGYTLNPTKLSHLLRQRSRWWRSFWWGGVWFLKHQSPRKMAWWIQLSHYISTGAYTPIFVAIYIYYPILQMEFPIVIYLYVIALSYIRNLRTLTFDRNDMSKKRQILSYLIFSPFSTLLNLLICQILQIYGLLTVWKVANWGTRKNVEVSIAPTQSKRISENVFSFKHPD</sequence>
<evidence type="ECO:0000256" key="13">
    <source>
        <dbReference type="ARBA" id="ARBA00043237"/>
    </source>
</evidence>
<feature type="transmembrane region" description="Helical" evidence="16">
    <location>
        <begin position="432"/>
        <end position="455"/>
    </location>
</feature>
<comment type="catalytic activity">
    <reaction evidence="14">
        <text>[hyaluronan](n) + UDP-N-acetyl-alpha-D-glucosamine = N-acetyl-beta-D-glucosaminyl-(1-&gt;4)-[hyaluronan](n) + UDP + H(+)</text>
        <dbReference type="Rhea" id="RHEA:20465"/>
        <dbReference type="Rhea" id="RHEA-COMP:12583"/>
        <dbReference type="Rhea" id="RHEA-COMP:12585"/>
        <dbReference type="ChEBI" id="CHEBI:15378"/>
        <dbReference type="ChEBI" id="CHEBI:57705"/>
        <dbReference type="ChEBI" id="CHEBI:58223"/>
        <dbReference type="ChEBI" id="CHEBI:132153"/>
        <dbReference type="ChEBI" id="CHEBI:132154"/>
        <dbReference type="EC" id="2.4.1.212"/>
    </reaction>
</comment>
<feature type="domain" description="Glycosyltransferase 2-like" evidence="17">
    <location>
        <begin position="116"/>
        <end position="286"/>
    </location>
</feature>
<feature type="transmembrane region" description="Helical" evidence="16">
    <location>
        <begin position="367"/>
        <end position="390"/>
    </location>
</feature>
<feature type="transmembrane region" description="Helical" evidence="16">
    <location>
        <begin position="396"/>
        <end position="412"/>
    </location>
</feature>
<dbReference type="Gene3D" id="3.90.550.10">
    <property type="entry name" value="Spore Coat Polysaccharide Biosynthesis Protein SpsA, Chain A"/>
    <property type="match status" value="1"/>
</dbReference>
<keyword evidence="16" id="KW-1133">Transmembrane helix</keyword>
<evidence type="ECO:0000313" key="18">
    <source>
        <dbReference type="EMBL" id="SER94978.1"/>
    </source>
</evidence>
<evidence type="ECO:0000256" key="11">
    <source>
        <dbReference type="ARBA" id="ARBA00040508"/>
    </source>
</evidence>
<gene>
    <name evidence="18" type="ORF">SAMN04488559_11248</name>
</gene>
<dbReference type="Pfam" id="PF00535">
    <property type="entry name" value="Glycos_transf_2"/>
    <property type="match status" value="1"/>
</dbReference>
<dbReference type="GO" id="GO:0030213">
    <property type="term" value="P:hyaluronan biosynthetic process"/>
    <property type="evidence" value="ECO:0007669"/>
    <property type="project" value="TreeGrafter"/>
</dbReference>
<dbReference type="Proteomes" id="UP000198948">
    <property type="component" value="Unassembled WGS sequence"/>
</dbReference>
<keyword evidence="19" id="KW-1185">Reference proteome</keyword>
<dbReference type="PANTHER" id="PTHR22913:SF12">
    <property type="entry name" value="MANNURONAN SYNTHASE"/>
    <property type="match status" value="1"/>
</dbReference>
<evidence type="ECO:0000256" key="16">
    <source>
        <dbReference type="SAM" id="Phobius"/>
    </source>
</evidence>
<evidence type="ECO:0000259" key="17">
    <source>
        <dbReference type="Pfam" id="PF00535"/>
    </source>
</evidence>
<evidence type="ECO:0000256" key="14">
    <source>
        <dbReference type="ARBA" id="ARBA00047709"/>
    </source>
</evidence>
<dbReference type="STRING" id="142588.SAMN04488559_11248"/>
<evidence type="ECO:0000256" key="9">
    <source>
        <dbReference type="ARBA" id="ARBA00023136"/>
    </source>
</evidence>
<dbReference type="SUPFAM" id="SSF53448">
    <property type="entry name" value="Nucleotide-diphospho-sugar transferases"/>
    <property type="match status" value="1"/>
</dbReference>
<keyword evidence="5" id="KW-1003">Cell membrane</keyword>
<protein>
    <recommendedName>
        <fullName evidence="11">Hyaluronan synthase</fullName>
        <ecNumber evidence="4">2.4.1.212</ecNumber>
    </recommendedName>
    <alternativeName>
        <fullName evidence="13">Hyaluronate synthase</fullName>
    </alternativeName>
    <alternativeName>
        <fullName evidence="12">Hyaluronic acid synthase</fullName>
    </alternativeName>
</protein>
<dbReference type="EMBL" id="FOHA01000012">
    <property type="protein sequence ID" value="SER94978.1"/>
    <property type="molecule type" value="Genomic_DNA"/>
</dbReference>
<dbReference type="RefSeq" id="WP_092652823.1">
    <property type="nucleotide sequence ID" value="NZ_FOHA01000012.1"/>
</dbReference>